<evidence type="ECO:0000259" key="3">
    <source>
        <dbReference type="Pfam" id="PF03184"/>
    </source>
</evidence>
<dbReference type="PANTHER" id="PTHR19303:SF74">
    <property type="entry name" value="POGO TRANSPOSABLE ELEMENT WITH KRAB DOMAIN"/>
    <property type="match status" value="1"/>
</dbReference>
<evidence type="ECO:0000256" key="1">
    <source>
        <dbReference type="SAM" id="Coils"/>
    </source>
</evidence>
<comment type="caution">
    <text evidence="4">The sequence shown here is derived from an EMBL/GenBank/DDBJ whole genome shotgun (WGS) entry which is preliminary data.</text>
</comment>
<dbReference type="Pfam" id="PF03184">
    <property type="entry name" value="DDE_1"/>
    <property type="match status" value="1"/>
</dbReference>
<organism evidence="4 5">
    <name type="scientific">Allacma fusca</name>
    <dbReference type="NCBI Taxonomy" id="39272"/>
    <lineage>
        <taxon>Eukaryota</taxon>
        <taxon>Metazoa</taxon>
        <taxon>Ecdysozoa</taxon>
        <taxon>Arthropoda</taxon>
        <taxon>Hexapoda</taxon>
        <taxon>Collembola</taxon>
        <taxon>Symphypleona</taxon>
        <taxon>Sminthuridae</taxon>
        <taxon>Allacma</taxon>
    </lineage>
</organism>
<name>A0A8J2JCA7_9HEXA</name>
<keyword evidence="1" id="KW-0175">Coiled coil</keyword>
<dbReference type="OrthoDB" id="4327074at2759"/>
<feature type="coiled-coil region" evidence="1">
    <location>
        <begin position="525"/>
        <end position="566"/>
    </location>
</feature>
<dbReference type="Proteomes" id="UP000708208">
    <property type="component" value="Unassembled WGS sequence"/>
</dbReference>
<dbReference type="EMBL" id="CAJVCH010036371">
    <property type="protein sequence ID" value="CAG7716167.1"/>
    <property type="molecule type" value="Genomic_DNA"/>
</dbReference>
<dbReference type="InterPro" id="IPR004875">
    <property type="entry name" value="DDE_SF_endonuclease_dom"/>
</dbReference>
<protein>
    <recommendedName>
        <fullName evidence="3">DDE-1 domain-containing protein</fullName>
    </recommendedName>
</protein>
<dbReference type="GO" id="GO:0003677">
    <property type="term" value="F:DNA binding"/>
    <property type="evidence" value="ECO:0007669"/>
    <property type="project" value="TreeGrafter"/>
</dbReference>
<reference evidence="4" key="1">
    <citation type="submission" date="2021-06" db="EMBL/GenBank/DDBJ databases">
        <authorList>
            <person name="Hodson N. C."/>
            <person name="Mongue J. A."/>
            <person name="Jaron S. K."/>
        </authorList>
    </citation>
    <scope>NUCLEOTIDE SEQUENCE</scope>
</reference>
<evidence type="ECO:0000313" key="5">
    <source>
        <dbReference type="Proteomes" id="UP000708208"/>
    </source>
</evidence>
<dbReference type="AlphaFoldDB" id="A0A8J2JCA7"/>
<feature type="region of interest" description="Disordered" evidence="2">
    <location>
        <begin position="631"/>
        <end position="667"/>
    </location>
</feature>
<proteinExistence type="predicted"/>
<keyword evidence="5" id="KW-1185">Reference proteome</keyword>
<evidence type="ECO:0000313" key="4">
    <source>
        <dbReference type="EMBL" id="CAG7716167.1"/>
    </source>
</evidence>
<dbReference type="PANTHER" id="PTHR19303">
    <property type="entry name" value="TRANSPOSON"/>
    <property type="match status" value="1"/>
</dbReference>
<sequence>MSLRNAERQYGVPAKTIGRKKKIADNGGDPAKVVLGGYKPVFTEEEEVQLESYLITANERLLGLARPELRSLAFDYAKRLSRKNTFNVIRQKAGYEWVKGFLRRNPGVSFRIPQATSINRAKAFTSEKVAVFYSNLKLLLDQTNFSPSQIYNMDETGLSIVQKPLPVLAKRGTNSVGRITSGERGRLITAMYCCSATGAFIPPMLVFPGKRFNAESLNACPAEFVGTVSPSGWSNQEVFVQWLRHFINHANPSKQNPALIILDNHTSHVTYEAVHVCIDNDISLLSLPPHCSHKMQPLDVAVFKGLKSSLKTVQHLWLSRHAPEVITEKILPRIFAEAYELSAKKSNAISGFKAAGIVPFNSNIFPPEEFAPSEVYAPATETETCNLPTTDCQPSTSGTQHQHANRIEVTNQTVDGILNESLISANQTEENYIYEDDSDGTSGDLVIVVDQIQQDEFNSVNNLASKLPPRNTEVTMEQNQESSYVDLESVEEFHINENDTSESAEIVTTACKIVQVPPYSLNDELDIIAREKDNITRRLALLQKEKELLDLEADIIRREKELLRRNPLGDKEQVIQEQVSTPETSTVTPTSTNRLRSRRFKPALRRHYFSDISECQVTPHSLRPLICPVEKSAKKRSSRQQSSEILTSPSVKKRLQDNLLRKGKKSH</sequence>
<gene>
    <name evidence="4" type="ORF">AFUS01_LOCUS5694</name>
</gene>
<accession>A0A8J2JCA7</accession>
<dbReference type="InterPro" id="IPR050863">
    <property type="entry name" value="CenT-Element_Derived"/>
</dbReference>
<dbReference type="GO" id="GO:0005634">
    <property type="term" value="C:nucleus"/>
    <property type="evidence" value="ECO:0007669"/>
    <property type="project" value="TreeGrafter"/>
</dbReference>
<evidence type="ECO:0000256" key="2">
    <source>
        <dbReference type="SAM" id="MobiDB-lite"/>
    </source>
</evidence>
<feature type="domain" description="DDE-1" evidence="3">
    <location>
        <begin position="188"/>
        <end position="317"/>
    </location>
</feature>
<feature type="region of interest" description="Disordered" evidence="2">
    <location>
        <begin position="573"/>
        <end position="597"/>
    </location>
</feature>
<feature type="compositionally biased region" description="Low complexity" evidence="2">
    <location>
        <begin position="579"/>
        <end position="592"/>
    </location>
</feature>